<evidence type="ECO:0000256" key="3">
    <source>
        <dbReference type="ARBA" id="ARBA00022452"/>
    </source>
</evidence>
<feature type="domain" description="TonB-dependent receptor-like beta-barrel" evidence="14">
    <location>
        <begin position="230"/>
        <end position="622"/>
    </location>
</feature>
<comment type="subcellular location">
    <subcellularLocation>
        <location evidence="1 10">Cell outer membrane</location>
        <topology evidence="1 10">Multi-pass membrane protein</topology>
    </subcellularLocation>
</comment>
<keyword evidence="4 10" id="KW-0812">Transmembrane</keyword>
<evidence type="ECO:0000256" key="13">
    <source>
        <dbReference type="SAM" id="SignalP"/>
    </source>
</evidence>
<dbReference type="PROSITE" id="PS52016">
    <property type="entry name" value="TONB_DEPENDENT_REC_3"/>
    <property type="match status" value="1"/>
</dbReference>
<dbReference type="PANTHER" id="PTHR30069:SF29">
    <property type="entry name" value="HEMOGLOBIN AND HEMOGLOBIN-HAPTOGLOBIN-BINDING PROTEIN 1-RELATED"/>
    <property type="match status" value="1"/>
</dbReference>
<dbReference type="SUPFAM" id="SSF56935">
    <property type="entry name" value="Porins"/>
    <property type="match status" value="1"/>
</dbReference>
<keyword evidence="3 10" id="KW-1134">Transmembrane beta strand</keyword>
<dbReference type="CDD" id="cd01347">
    <property type="entry name" value="ligand_gated_channel"/>
    <property type="match status" value="1"/>
</dbReference>
<feature type="chain" id="PRO_5001691407" description="TonB-dependent receptor" evidence="13">
    <location>
        <begin position="25"/>
        <end position="661"/>
    </location>
</feature>
<dbReference type="InterPro" id="IPR012910">
    <property type="entry name" value="Plug_dom"/>
</dbReference>
<proteinExistence type="inferred from homology"/>
<keyword evidence="7 10" id="KW-0472">Membrane</keyword>
<evidence type="ECO:0000256" key="11">
    <source>
        <dbReference type="RuleBase" id="RU003357"/>
    </source>
</evidence>
<gene>
    <name evidence="16" type="ORF">EH55_08220</name>
</gene>
<dbReference type="InterPro" id="IPR000531">
    <property type="entry name" value="Beta-barrel_TonB"/>
</dbReference>
<evidence type="ECO:0000259" key="14">
    <source>
        <dbReference type="Pfam" id="PF00593"/>
    </source>
</evidence>
<evidence type="ECO:0000256" key="2">
    <source>
        <dbReference type="ARBA" id="ARBA00022448"/>
    </source>
</evidence>
<dbReference type="Pfam" id="PF00593">
    <property type="entry name" value="TonB_dep_Rec_b-barrel"/>
    <property type="match status" value="1"/>
</dbReference>
<dbReference type="eggNOG" id="COG4206">
    <property type="taxonomic scope" value="Bacteria"/>
</dbReference>
<keyword evidence="6 11" id="KW-0798">TonB box</keyword>
<sequence length="661" mass="73589">MRHKARVISFFIALSLICTAPPYAGEGAAEEIQLPEEEVTAAAEEDASLLSPGTVSVVRPEEMEGEHKNLPELLKEVPGLHVVESKGRGAYTVASVRGSTAAEVSVFVDGVLMNLGGESAVDLSAIPTANVERIEIYRGYVPARFAGASMGGVINIITKTPDKAGGALSLGAGSYGKFNTSLSYAMPLGGGSFFIGANYERSDGDFEYTNDNNTPYTPEDDYRAKRQNNGYKNSDVLLKWKNDDWSARFGWKRSDRDLPYAAPGADRDDSPQGAQLDTKQTDFSISRRFKSGAVDWGIKAEYLHQNKKYDDEENVLGGWGEQHNEYATDRYGFAIDGAWRLGENHLVEFLADYSKEKLRAEGDIVTTFGGTSDFRREAADVQLQDTISLSKDGTLTFTPIVRWNMWGGDGEFSFGAALSKELPRGWTIRASGGSYNRAPNLYELYGDGAFVRPNENLGWEDGSQWDLGVSWKGKLAGADASASLTYFGRRSNDLIEFVMTSPRYGQYINIGKARVNGIEFEGRAAWDKWDVKLSATWTDAKNATEDYREEQPLPNRPEWEGYLRLSRKFLKDDAATAFAELRYIGENYYDTAGSIKMDDLFTVGVGLHWRIRERLKLTLGVDDIFDEGPELKMYSVKNGPERTMWYPLQGRTFYATLTWEF</sequence>
<reference evidence="16 17" key="1">
    <citation type="submission" date="2014-04" db="EMBL/GenBank/DDBJ databases">
        <title>Draft Genome Sequence of Synergistes jonesii.</title>
        <authorList>
            <person name="Coil D.A."/>
            <person name="Eisen J.A."/>
            <person name="Holland-Moritz H.E."/>
        </authorList>
    </citation>
    <scope>NUCLEOTIDE SEQUENCE [LARGE SCALE GENOMIC DNA]</scope>
    <source>
        <strain evidence="16 17">78-1</strain>
    </source>
</reference>
<feature type="domain" description="TonB-dependent receptor plug" evidence="15">
    <location>
        <begin position="51"/>
        <end position="153"/>
    </location>
</feature>
<evidence type="ECO:0000313" key="16">
    <source>
        <dbReference type="EMBL" id="KEJ91650.1"/>
    </source>
</evidence>
<dbReference type="GeneID" id="90984211"/>
<evidence type="ECO:0000256" key="6">
    <source>
        <dbReference type="ARBA" id="ARBA00023077"/>
    </source>
</evidence>
<comment type="similarity">
    <text evidence="10 11">Belongs to the TonB-dependent receptor family.</text>
</comment>
<evidence type="ECO:0000256" key="8">
    <source>
        <dbReference type="ARBA" id="ARBA00023170"/>
    </source>
</evidence>
<keyword evidence="8" id="KW-0675">Receptor</keyword>
<dbReference type="GO" id="GO:0015344">
    <property type="term" value="F:siderophore uptake transmembrane transporter activity"/>
    <property type="evidence" value="ECO:0007669"/>
    <property type="project" value="TreeGrafter"/>
</dbReference>
<feature type="region of interest" description="Disordered" evidence="12">
    <location>
        <begin position="260"/>
        <end position="281"/>
    </location>
</feature>
<feature type="signal peptide" evidence="13">
    <location>
        <begin position="1"/>
        <end position="24"/>
    </location>
</feature>
<keyword evidence="17" id="KW-1185">Reference proteome</keyword>
<dbReference type="InterPro" id="IPR039426">
    <property type="entry name" value="TonB-dep_rcpt-like"/>
</dbReference>
<dbReference type="GO" id="GO:0009279">
    <property type="term" value="C:cell outer membrane"/>
    <property type="evidence" value="ECO:0007669"/>
    <property type="project" value="UniProtKB-SubCell"/>
</dbReference>
<keyword evidence="9 10" id="KW-0998">Cell outer membrane</keyword>
<dbReference type="InterPro" id="IPR037066">
    <property type="entry name" value="Plug_dom_sf"/>
</dbReference>
<evidence type="ECO:0000256" key="12">
    <source>
        <dbReference type="SAM" id="MobiDB-lite"/>
    </source>
</evidence>
<name>A0A073IPZ9_9BACT</name>
<dbReference type="Gene3D" id="2.40.170.20">
    <property type="entry name" value="TonB-dependent receptor, beta-barrel domain"/>
    <property type="match status" value="1"/>
</dbReference>
<keyword evidence="2 10" id="KW-0813">Transport</keyword>
<accession>A0A073IPZ9</accession>
<dbReference type="EMBL" id="JMKI01000038">
    <property type="protein sequence ID" value="KEJ91650.1"/>
    <property type="molecule type" value="Genomic_DNA"/>
</dbReference>
<dbReference type="GO" id="GO:0044718">
    <property type="term" value="P:siderophore transmembrane transport"/>
    <property type="evidence" value="ECO:0007669"/>
    <property type="project" value="TreeGrafter"/>
</dbReference>
<dbReference type="InterPro" id="IPR036942">
    <property type="entry name" value="Beta-barrel_TonB_sf"/>
</dbReference>
<dbReference type="AlphaFoldDB" id="A0A073IPZ9"/>
<dbReference type="Pfam" id="PF07715">
    <property type="entry name" value="Plug"/>
    <property type="match status" value="1"/>
</dbReference>
<evidence type="ECO:0008006" key="18">
    <source>
        <dbReference type="Google" id="ProtNLM"/>
    </source>
</evidence>
<feature type="compositionally biased region" description="Polar residues" evidence="12">
    <location>
        <begin position="272"/>
        <end position="281"/>
    </location>
</feature>
<dbReference type="RefSeq" id="WP_081839544.1">
    <property type="nucleotide sequence ID" value="NZ_JMKI01000038.1"/>
</dbReference>
<evidence type="ECO:0000256" key="5">
    <source>
        <dbReference type="ARBA" id="ARBA00022729"/>
    </source>
</evidence>
<dbReference type="Gene3D" id="2.170.130.10">
    <property type="entry name" value="TonB-dependent receptor, plug domain"/>
    <property type="match status" value="1"/>
</dbReference>
<keyword evidence="5 13" id="KW-0732">Signal</keyword>
<evidence type="ECO:0000256" key="9">
    <source>
        <dbReference type="ARBA" id="ARBA00023237"/>
    </source>
</evidence>
<organism evidence="16 17">
    <name type="scientific">Synergistes jonesii</name>
    <dbReference type="NCBI Taxonomy" id="2754"/>
    <lineage>
        <taxon>Bacteria</taxon>
        <taxon>Thermotogati</taxon>
        <taxon>Synergistota</taxon>
        <taxon>Synergistia</taxon>
        <taxon>Synergistales</taxon>
        <taxon>Synergistaceae</taxon>
        <taxon>Synergistes</taxon>
    </lineage>
</organism>
<evidence type="ECO:0000256" key="1">
    <source>
        <dbReference type="ARBA" id="ARBA00004571"/>
    </source>
</evidence>
<evidence type="ECO:0000256" key="7">
    <source>
        <dbReference type="ARBA" id="ARBA00023136"/>
    </source>
</evidence>
<dbReference type="PANTHER" id="PTHR30069">
    <property type="entry name" value="TONB-DEPENDENT OUTER MEMBRANE RECEPTOR"/>
    <property type="match status" value="1"/>
</dbReference>
<evidence type="ECO:0000256" key="10">
    <source>
        <dbReference type="PROSITE-ProRule" id="PRU01360"/>
    </source>
</evidence>
<evidence type="ECO:0000313" key="17">
    <source>
        <dbReference type="Proteomes" id="UP000027665"/>
    </source>
</evidence>
<dbReference type="Proteomes" id="UP000027665">
    <property type="component" value="Unassembled WGS sequence"/>
</dbReference>
<protein>
    <recommendedName>
        <fullName evidence="18">TonB-dependent receptor</fullName>
    </recommendedName>
</protein>
<evidence type="ECO:0000256" key="4">
    <source>
        <dbReference type="ARBA" id="ARBA00022692"/>
    </source>
</evidence>
<dbReference type="OrthoDB" id="1627126at2"/>
<dbReference type="STRING" id="2754.EH55_08220"/>
<evidence type="ECO:0000259" key="15">
    <source>
        <dbReference type="Pfam" id="PF07715"/>
    </source>
</evidence>
<feature type="region of interest" description="Disordered" evidence="12">
    <location>
        <begin position="208"/>
        <end position="228"/>
    </location>
</feature>
<comment type="caution">
    <text evidence="16">The sequence shown here is derived from an EMBL/GenBank/DDBJ whole genome shotgun (WGS) entry which is preliminary data.</text>
</comment>